<sequence length="117" mass="13190">MKFPRKEQCVLVDLSTMIVERLVRWRSVMMFTKAWTLLENLSIWKCLNCFKVKTSSDYEEIEGEAGFLSTHNAKAYPAPFPVAGKMGHGKANGGPVTDSNHNNSNTNCDNLYNDVMV</sequence>
<feature type="region of interest" description="Disordered" evidence="1">
    <location>
        <begin position="87"/>
        <end position="106"/>
    </location>
</feature>
<accession>A0ABY7DBT4</accession>
<evidence type="ECO:0000256" key="1">
    <source>
        <dbReference type="SAM" id="MobiDB-lite"/>
    </source>
</evidence>
<keyword evidence="3" id="KW-1185">Reference proteome</keyword>
<protein>
    <submittedName>
        <fullName evidence="2">Uncharacterized protein</fullName>
    </submittedName>
</protein>
<evidence type="ECO:0000313" key="3">
    <source>
        <dbReference type="Proteomes" id="UP001164746"/>
    </source>
</evidence>
<feature type="compositionally biased region" description="Low complexity" evidence="1">
    <location>
        <begin position="97"/>
        <end position="106"/>
    </location>
</feature>
<reference evidence="2" key="1">
    <citation type="submission" date="2022-11" db="EMBL/GenBank/DDBJ databases">
        <title>Centuries of genome instability and evolution in soft-shell clam transmissible cancer (bioRxiv).</title>
        <authorList>
            <person name="Hart S.F.M."/>
            <person name="Yonemitsu M.A."/>
            <person name="Giersch R.M."/>
            <person name="Beal B.F."/>
            <person name="Arriagada G."/>
            <person name="Davis B.W."/>
            <person name="Ostrander E.A."/>
            <person name="Goff S.P."/>
            <person name="Metzger M.J."/>
        </authorList>
    </citation>
    <scope>NUCLEOTIDE SEQUENCE</scope>
    <source>
        <strain evidence="2">MELC-2E11</strain>
        <tissue evidence="2">Siphon/mantle</tissue>
    </source>
</reference>
<gene>
    <name evidence="2" type="ORF">MAR_007608</name>
</gene>
<organism evidence="2 3">
    <name type="scientific">Mya arenaria</name>
    <name type="common">Soft-shell clam</name>
    <dbReference type="NCBI Taxonomy" id="6604"/>
    <lineage>
        <taxon>Eukaryota</taxon>
        <taxon>Metazoa</taxon>
        <taxon>Spiralia</taxon>
        <taxon>Lophotrochozoa</taxon>
        <taxon>Mollusca</taxon>
        <taxon>Bivalvia</taxon>
        <taxon>Autobranchia</taxon>
        <taxon>Heteroconchia</taxon>
        <taxon>Euheterodonta</taxon>
        <taxon>Imparidentia</taxon>
        <taxon>Neoheterodontei</taxon>
        <taxon>Myida</taxon>
        <taxon>Myoidea</taxon>
        <taxon>Myidae</taxon>
        <taxon>Mya</taxon>
    </lineage>
</organism>
<dbReference type="Proteomes" id="UP001164746">
    <property type="component" value="Chromosome 1"/>
</dbReference>
<proteinExistence type="predicted"/>
<feature type="non-terminal residue" evidence="2">
    <location>
        <position position="1"/>
    </location>
</feature>
<evidence type="ECO:0000313" key="2">
    <source>
        <dbReference type="EMBL" id="WAQ95137.1"/>
    </source>
</evidence>
<name>A0ABY7DBT4_MYAAR</name>
<dbReference type="EMBL" id="CP111012">
    <property type="protein sequence ID" value="WAQ95137.1"/>
    <property type="molecule type" value="Genomic_DNA"/>
</dbReference>